<feature type="compositionally biased region" description="Polar residues" evidence="8">
    <location>
        <begin position="384"/>
        <end position="405"/>
    </location>
</feature>
<dbReference type="GO" id="GO:0006325">
    <property type="term" value="P:chromatin organization"/>
    <property type="evidence" value="ECO:0007669"/>
    <property type="project" value="UniProtKB-KW"/>
</dbReference>
<dbReference type="Proteomes" id="UP000028761">
    <property type="component" value="Chromosome 15"/>
</dbReference>
<dbReference type="SMART" id="SM00165">
    <property type="entry name" value="UBA"/>
    <property type="match status" value="1"/>
</dbReference>
<protein>
    <recommendedName>
        <fullName evidence="3">Tudor domain-containing protein 3</fullName>
    </recommendedName>
</protein>
<dbReference type="PROSITE" id="PS50030">
    <property type="entry name" value="UBA"/>
    <property type="match status" value="1"/>
</dbReference>
<dbReference type="Gene3D" id="2.40.50.770">
    <property type="entry name" value="RecQ-mediated genome instability protein Rmi1, C-terminal domain"/>
    <property type="match status" value="1"/>
</dbReference>
<keyword evidence="6" id="KW-0539">Nucleus</keyword>
<feature type="region of interest" description="Disordered" evidence="8">
    <location>
        <begin position="667"/>
        <end position="702"/>
    </location>
</feature>
<feature type="region of interest" description="Disordered" evidence="8">
    <location>
        <begin position="380"/>
        <end position="507"/>
    </location>
</feature>
<dbReference type="GO" id="GO:0005634">
    <property type="term" value="C:nucleus"/>
    <property type="evidence" value="ECO:0007669"/>
    <property type="project" value="UniProtKB-SubCell"/>
</dbReference>
<dbReference type="HOGENOM" id="CLU_022646_0_0_1"/>
<evidence type="ECO:0000259" key="9">
    <source>
        <dbReference type="PROSITE" id="PS50030"/>
    </source>
</evidence>
<proteinExistence type="predicted"/>
<dbReference type="InterPro" id="IPR041915">
    <property type="entry name" value="UBA_TDRD3"/>
</dbReference>
<dbReference type="AlphaFoldDB" id="A0A096NYY4"/>
<evidence type="ECO:0000313" key="11">
    <source>
        <dbReference type="Proteomes" id="UP000028761"/>
    </source>
</evidence>
<keyword evidence="4" id="KW-0963">Cytoplasm</keyword>
<comment type="subcellular location">
    <subcellularLocation>
        <location evidence="2">Cytoplasm</location>
    </subcellularLocation>
    <subcellularLocation>
        <location evidence="1">Nucleus</location>
    </subcellularLocation>
</comment>
<dbReference type="InterPro" id="IPR015940">
    <property type="entry name" value="UBA"/>
</dbReference>
<keyword evidence="5" id="KW-0156">Chromatin regulator</keyword>
<gene>
    <name evidence="10" type="primary">TDRD3</name>
</gene>
<sequence length="702" mass="78479">MAQVANAALSQAGWYLSDEGIEACTSSPDKVNVNDIILIALNTDLRTIGKKFLPSDINSGKVEKLEGPCVLQIQKVRNVAAPKDNEESQAAPRMLRLQMTDGHISCTAVEFSYMSKISLNTPPGTKVKLSGIVDIKNGFLLLNDSNTTVLGGEVEHLIEKWELQRSLSKHNRSNIGTEGGPPPFVPFGQKCVSHVQVDSRELDRRKTLQVTMPIKPTNDNDEFEKQRTAAIAEVAKSKETKTFGGGGGGARSNLNMNAAGNRNREVLQKEKSTKSEGKHDGVYRELVDEKALKHITEMGFSKEASRQALMDNGNNLEAALNVLLTSNKQKPVMGPPLRGRGKGRGRIRSEDEEDLGNARPSAPSTLFDFLESKMGTLNVEEPKSQPQQLHQGQYRSSNTEQNGVKDNNHLRHPPRNDTRQPRNEKPPRFQRDSQNSKSVLEGSGLPRNRGSERPSTSSASEVWAEDRIKCDRPYSRYDRTKDTSYPLGSQHSDGAFKKRDNSMQSRLGKGPCFAEAKENPLPQECVDYNNQKRGKRENQTSISDYFYDRKSQTINNEAFSGIKIEKHFNVNTDNQNPVRSNSFIGVPNGEVEMPLKGRRIGPIKAAGPVTTIPYDDKIFYSSGPKRRTGPIKPEKILESSIPMEYAKMWKPGDECFALYWEDNKEEEGTYDQTLEFRRGGDGQPRRSTRPTQQFYQPPRARN</sequence>
<dbReference type="eggNOG" id="KOG3683">
    <property type="taxonomic scope" value="Eukaryota"/>
</dbReference>
<reference evidence="10" key="3">
    <citation type="submission" date="2025-09" db="UniProtKB">
        <authorList>
            <consortium name="Ensembl"/>
        </authorList>
    </citation>
    <scope>IDENTIFICATION</scope>
</reference>
<dbReference type="Ensembl" id="ENSPANT00000014178.3">
    <property type="protein sequence ID" value="ENSPANP00000018300.2"/>
    <property type="gene ID" value="ENSPANG00000019138.3"/>
</dbReference>
<name>A0A096NYY4_PAPAN</name>
<dbReference type="PANTHER" id="PTHR13681">
    <property type="entry name" value="SURVIVAL OF MOTOR NEURON-RELATED-SPLICING FACTOR 30-RELATED"/>
    <property type="match status" value="1"/>
</dbReference>
<evidence type="ECO:0000256" key="5">
    <source>
        <dbReference type="ARBA" id="ARBA00022853"/>
    </source>
</evidence>
<dbReference type="InterPro" id="IPR013894">
    <property type="entry name" value="RMI1_OB"/>
</dbReference>
<feature type="compositionally biased region" description="Basic and acidic residues" evidence="8">
    <location>
        <begin position="674"/>
        <end position="684"/>
    </location>
</feature>
<evidence type="ECO:0000256" key="4">
    <source>
        <dbReference type="ARBA" id="ARBA00022490"/>
    </source>
</evidence>
<evidence type="ECO:0000256" key="8">
    <source>
        <dbReference type="SAM" id="MobiDB-lite"/>
    </source>
</evidence>
<dbReference type="Pfam" id="PF08585">
    <property type="entry name" value="RMI1_N_C"/>
    <property type="match status" value="1"/>
</dbReference>
<feature type="compositionally biased region" description="Basic and acidic residues" evidence="8">
    <location>
        <begin position="406"/>
        <end position="431"/>
    </location>
</feature>
<reference evidence="10 11" key="1">
    <citation type="submission" date="2012-03" db="EMBL/GenBank/DDBJ databases">
        <title>Whole Genome Assembly of Papio anubis.</title>
        <authorList>
            <person name="Liu Y.L."/>
            <person name="Abraham K.A."/>
            <person name="Akbar H.A."/>
            <person name="Ali S.A."/>
            <person name="Anosike U.A."/>
            <person name="Aqrawi P.A."/>
            <person name="Arias F.A."/>
            <person name="Attaway T.A."/>
            <person name="Awwad R.A."/>
            <person name="Babu C.B."/>
            <person name="Bandaranaike D.B."/>
            <person name="Battles P.B."/>
            <person name="Bell A.B."/>
            <person name="Beltran B.B."/>
            <person name="Berhane-Mersha D.B."/>
            <person name="Bess C.B."/>
            <person name="Bickham C.B."/>
            <person name="Bolden T.B."/>
            <person name="Carter K.C."/>
            <person name="Chau D.C."/>
            <person name="Chavez A.C."/>
            <person name="Clerc-Blankenburg K.C."/>
            <person name="Coyle M.C."/>
            <person name="Dao M.D."/>
            <person name="Davila M.L.D."/>
            <person name="Davy-Carroll L.D."/>
            <person name="Denson S.D."/>
            <person name="Dinh H.D."/>
            <person name="Fernandez S.F."/>
            <person name="Fernando P.F."/>
            <person name="Forbes L.F."/>
            <person name="Francis C.F."/>
            <person name="Francisco L.F."/>
            <person name="Fu Q.F."/>
            <person name="Garcia-Iii R.G."/>
            <person name="Garrett T.G."/>
            <person name="Gross S.G."/>
            <person name="Gubbala S.G."/>
            <person name="Hirani K.H."/>
            <person name="Hogues M.H."/>
            <person name="Hollins B.H."/>
            <person name="Jackson L.J."/>
            <person name="Javaid M.J."/>
            <person name="Jhangiani S.J."/>
            <person name="Johnson A.J."/>
            <person name="Johnson B.J."/>
            <person name="Jones J.J."/>
            <person name="Joshi V.J."/>
            <person name="Kalu J.K."/>
            <person name="Khan N.K."/>
            <person name="Korchina V.K."/>
            <person name="Kovar C.K."/>
            <person name="Lago L.L."/>
            <person name="Lara F.L."/>
            <person name="Le T.-K.L."/>
            <person name="Lee S.L."/>
            <person name="Legall-Iii F.L."/>
            <person name="Lemon S.L."/>
            <person name="Liu J.L."/>
            <person name="Liu Y.-S.L."/>
            <person name="Liyanage D.L."/>
            <person name="Lopez J.L."/>
            <person name="Lorensuhewa L.L."/>
            <person name="Mata R.M."/>
            <person name="Mathew T.M."/>
            <person name="Mercado C.M."/>
            <person name="Mercado I.M."/>
            <person name="Morales K.M."/>
            <person name="Morgan M.M."/>
            <person name="Munidasa M.M."/>
            <person name="Ngo D.N."/>
            <person name="Nguyen L.N."/>
            <person name="Nguyen T.N."/>
            <person name="Nguyen N.N."/>
            <person name="Obregon M.O."/>
            <person name="Okwuonu G.O."/>
            <person name="Ongeri F.O."/>
            <person name="Onwere C.O."/>
            <person name="Osifeso I.O."/>
            <person name="Parra A.P."/>
            <person name="Patil S.P."/>
            <person name="Perez A.P."/>
            <person name="Perez Y.P."/>
            <person name="Pham C.P."/>
            <person name="Pu L.-L.P."/>
            <person name="Puazo M.P."/>
            <person name="Quiroz J.Q."/>
            <person name="Rouhana J.R."/>
            <person name="Ruiz M.R."/>
            <person name="Ruiz S.-J.R."/>
            <person name="Saada N.S."/>
            <person name="Santibanez J.S."/>
            <person name="Scheel M.S."/>
            <person name="Schneider B.S."/>
            <person name="Simmons D.S."/>
            <person name="Sisson I.S."/>
            <person name="Tang L.-Y.T."/>
            <person name="Thornton R.T."/>
            <person name="Tisius J.T."/>
            <person name="Toledanes G.T."/>
            <person name="Trejos Z.T."/>
            <person name="Usmani K.U."/>
            <person name="Varghese R.V."/>
            <person name="Vattathil S.V."/>
            <person name="Vee V.V."/>
            <person name="Walker D.W."/>
            <person name="Weissenberger G.W."/>
            <person name="White C.W."/>
            <person name="Williams A.W."/>
            <person name="Woodworth J.W."/>
            <person name="Wright R.W."/>
            <person name="Zhu Y.Z."/>
            <person name="Han Y.H."/>
            <person name="Newsham I.N."/>
            <person name="Nazareth L.N."/>
            <person name="Worley K.W."/>
            <person name="Muzny D.M."/>
            <person name="Rogers J.R."/>
            <person name="Gibbs R.G."/>
        </authorList>
    </citation>
    <scope>NUCLEOTIDE SEQUENCE [LARGE SCALE GENOMIC DNA]</scope>
</reference>
<dbReference type="Pfam" id="PF22562">
    <property type="entry name" value="UBA_7"/>
    <property type="match status" value="1"/>
</dbReference>
<dbReference type="Bgee" id="ENSPANG00000019138">
    <property type="expression patterns" value="Expressed in postnatal subventricular zone and 67 other cell types or tissues"/>
</dbReference>
<dbReference type="STRING" id="9555.ENSPANP00000018300"/>
<dbReference type="FunFam" id="1.10.8.10:FF:000038">
    <property type="entry name" value="tudor domain-containing protein 3 isoform X1"/>
    <property type="match status" value="1"/>
</dbReference>
<evidence type="ECO:0000256" key="1">
    <source>
        <dbReference type="ARBA" id="ARBA00004123"/>
    </source>
</evidence>
<organism evidence="10 11">
    <name type="scientific">Papio anubis</name>
    <name type="common">Olive baboon</name>
    <dbReference type="NCBI Taxonomy" id="9555"/>
    <lineage>
        <taxon>Eukaryota</taxon>
        <taxon>Metazoa</taxon>
        <taxon>Chordata</taxon>
        <taxon>Craniata</taxon>
        <taxon>Vertebrata</taxon>
        <taxon>Euteleostomi</taxon>
        <taxon>Mammalia</taxon>
        <taxon>Eutheria</taxon>
        <taxon>Euarchontoglires</taxon>
        <taxon>Primates</taxon>
        <taxon>Haplorrhini</taxon>
        <taxon>Catarrhini</taxon>
        <taxon>Cercopithecidae</taxon>
        <taxon>Cercopithecinae</taxon>
        <taxon>Papio</taxon>
    </lineage>
</organism>
<dbReference type="PANTHER" id="PTHR13681:SF24">
    <property type="entry name" value="TUDOR DOMAIN-CONTAINING PROTEIN 3"/>
    <property type="match status" value="1"/>
</dbReference>
<evidence type="ECO:0000256" key="7">
    <source>
        <dbReference type="ARBA" id="ARBA00035105"/>
    </source>
</evidence>
<dbReference type="GeneTree" id="ENSGT00940000155487"/>
<dbReference type="SMART" id="SM01161">
    <property type="entry name" value="DUF1767"/>
    <property type="match status" value="1"/>
</dbReference>
<dbReference type="FunFam" id="2.40.50.770:FF:000001">
    <property type="entry name" value="Tudor domain-containing protein 3"/>
    <property type="match status" value="1"/>
</dbReference>
<dbReference type="CDD" id="cd14282">
    <property type="entry name" value="UBA_TDRD3"/>
    <property type="match status" value="1"/>
</dbReference>
<dbReference type="InterPro" id="IPR042470">
    <property type="entry name" value="RMI1_N_C_sf"/>
</dbReference>
<dbReference type="GO" id="GO:0005737">
    <property type="term" value="C:cytoplasm"/>
    <property type="evidence" value="ECO:0007669"/>
    <property type="project" value="UniProtKB-SubCell"/>
</dbReference>
<dbReference type="SUPFAM" id="SSF46934">
    <property type="entry name" value="UBA-like"/>
    <property type="match status" value="1"/>
</dbReference>
<dbReference type="Gene3D" id="2.30.30.140">
    <property type="match status" value="1"/>
</dbReference>
<feature type="domain" description="UBA" evidence="9">
    <location>
        <begin position="286"/>
        <end position="326"/>
    </location>
</feature>
<reference evidence="10" key="2">
    <citation type="submission" date="2025-08" db="UniProtKB">
        <authorList>
            <consortium name="Ensembl"/>
        </authorList>
    </citation>
    <scope>IDENTIFICATION</scope>
</reference>
<evidence type="ECO:0000256" key="3">
    <source>
        <dbReference type="ARBA" id="ARBA00013421"/>
    </source>
</evidence>
<dbReference type="InterPro" id="IPR009060">
    <property type="entry name" value="UBA-like_sf"/>
</dbReference>
<evidence type="ECO:0000313" key="10">
    <source>
        <dbReference type="Ensembl" id="ENSPANP00000018300.2"/>
    </source>
</evidence>
<accession>A0A096NYY4</accession>
<feature type="compositionally biased region" description="Basic and acidic residues" evidence="8">
    <location>
        <begin position="464"/>
        <end position="482"/>
    </location>
</feature>
<evidence type="ECO:0000256" key="6">
    <source>
        <dbReference type="ARBA" id="ARBA00023242"/>
    </source>
</evidence>
<feature type="region of interest" description="Disordered" evidence="8">
    <location>
        <begin position="327"/>
        <end position="364"/>
    </location>
</feature>
<evidence type="ECO:0000256" key="2">
    <source>
        <dbReference type="ARBA" id="ARBA00004496"/>
    </source>
</evidence>
<comment type="function">
    <text evidence="7">Scaffolding protein that specifically recognizes and binds dimethylarginine-containing proteins. Plays a role in the regulation of translation of target mRNAs by binding Arg/Gly-rich motifs (GAR) in dimethylarginine-containing proteins. In nucleus, acts as a coactivator: recognizes and binds asymmetric dimethylation on the core histone tails associated with transcriptional activation (H3R17me2a and H4R3me2a) and recruits proteins at these arginine-methylated loci. In cytoplasm, acts as an antiviral factor that participates in the assembly of stress granules together with G3BP1.</text>
</comment>
<keyword evidence="11" id="KW-1185">Reference proteome</keyword>
<dbReference type="Gene3D" id="1.10.8.10">
    <property type="entry name" value="DNA helicase RuvA subunit, C-terminal domain"/>
    <property type="match status" value="1"/>
</dbReference>
<dbReference type="ExpressionAtlas" id="A0A096NYY4">
    <property type="expression patterns" value="baseline"/>
</dbReference>